<dbReference type="Gene3D" id="2.40.30.10">
    <property type="entry name" value="Translation factors"/>
    <property type="match status" value="1"/>
</dbReference>
<dbReference type="CDD" id="cd06189">
    <property type="entry name" value="flavin_oxioreductase"/>
    <property type="match status" value="1"/>
</dbReference>
<dbReference type="InterPro" id="IPR039261">
    <property type="entry name" value="FNR_nucleotide-bd"/>
</dbReference>
<dbReference type="InterPro" id="IPR050415">
    <property type="entry name" value="MRET"/>
</dbReference>
<dbReference type="Pfam" id="PF00175">
    <property type="entry name" value="NAD_binding_1"/>
    <property type="match status" value="1"/>
</dbReference>
<dbReference type="Pfam" id="PF00111">
    <property type="entry name" value="Fer2"/>
    <property type="match status" value="1"/>
</dbReference>
<protein>
    <submittedName>
        <fullName evidence="6">CDP-4-dehydro-6-deoxyglucose reductase</fullName>
    </submittedName>
</protein>
<dbReference type="InterPro" id="IPR017938">
    <property type="entry name" value="Riboflavin_synthase-like_b-brl"/>
</dbReference>
<dbReference type="PROSITE" id="PS51384">
    <property type="entry name" value="FAD_FR"/>
    <property type="match status" value="1"/>
</dbReference>
<name>A0A366H928_9BURK</name>
<reference evidence="6 7" key="1">
    <citation type="submission" date="2018-06" db="EMBL/GenBank/DDBJ databases">
        <title>Genomic Encyclopedia of Type Strains, Phase IV (KMG-IV): sequencing the most valuable type-strain genomes for metagenomic binning, comparative biology and taxonomic classification.</title>
        <authorList>
            <person name="Goeker M."/>
        </authorList>
    </citation>
    <scope>NUCLEOTIDE SEQUENCE [LARGE SCALE GENOMIC DNA]</scope>
    <source>
        <strain evidence="6 7">DSM 25520</strain>
    </source>
</reference>
<keyword evidence="2" id="KW-0411">Iron-sulfur</keyword>
<dbReference type="InterPro" id="IPR001041">
    <property type="entry name" value="2Fe-2S_ferredoxin-type"/>
</dbReference>
<dbReference type="RefSeq" id="WP_113933865.1">
    <property type="nucleotide sequence ID" value="NZ_JACCEU010000008.1"/>
</dbReference>
<dbReference type="GO" id="GO:0051537">
    <property type="term" value="F:2 iron, 2 sulfur cluster binding"/>
    <property type="evidence" value="ECO:0007669"/>
    <property type="project" value="UniProtKB-KW"/>
</dbReference>
<evidence type="ECO:0000259" key="5">
    <source>
        <dbReference type="PROSITE" id="PS51384"/>
    </source>
</evidence>
<dbReference type="PRINTS" id="PR00410">
    <property type="entry name" value="PHEHYDRXLASE"/>
</dbReference>
<evidence type="ECO:0000313" key="6">
    <source>
        <dbReference type="EMBL" id="RBP38300.1"/>
    </source>
</evidence>
<feature type="domain" description="FAD-binding FR-type" evidence="5">
    <location>
        <begin position="100"/>
        <end position="202"/>
    </location>
</feature>
<evidence type="ECO:0000259" key="4">
    <source>
        <dbReference type="PROSITE" id="PS51085"/>
    </source>
</evidence>
<comment type="cofactor">
    <cofactor evidence="3">
        <name>[2Fe-2S] cluster</name>
        <dbReference type="ChEBI" id="CHEBI:190135"/>
    </cofactor>
</comment>
<comment type="caution">
    <text evidence="6">The sequence shown here is derived from an EMBL/GenBank/DDBJ whole genome shotgun (WGS) entry which is preliminary data.</text>
</comment>
<dbReference type="InterPro" id="IPR001709">
    <property type="entry name" value="Flavoprot_Pyr_Nucl_cyt_Rdtase"/>
</dbReference>
<evidence type="ECO:0000256" key="2">
    <source>
        <dbReference type="ARBA" id="ARBA00022714"/>
    </source>
</evidence>
<dbReference type="SUPFAM" id="SSF52343">
    <property type="entry name" value="Ferredoxin reductase-like, C-terminal NADP-linked domain"/>
    <property type="match status" value="1"/>
</dbReference>
<dbReference type="PANTHER" id="PTHR47354:SF5">
    <property type="entry name" value="PROTEIN RFBI"/>
    <property type="match status" value="1"/>
</dbReference>
<dbReference type="CDD" id="cd00207">
    <property type="entry name" value="fer2"/>
    <property type="match status" value="1"/>
</dbReference>
<dbReference type="InterPro" id="IPR008333">
    <property type="entry name" value="Cbr1-like_FAD-bd_dom"/>
</dbReference>
<evidence type="ECO:0000256" key="1">
    <source>
        <dbReference type="ARBA" id="ARBA00001974"/>
    </source>
</evidence>
<dbReference type="SUPFAM" id="SSF54292">
    <property type="entry name" value="2Fe-2S ferredoxin-like"/>
    <property type="match status" value="1"/>
</dbReference>
<dbReference type="AlphaFoldDB" id="A0A366H928"/>
<dbReference type="InterPro" id="IPR036010">
    <property type="entry name" value="2Fe-2S_ferredoxin-like_sf"/>
</dbReference>
<organism evidence="6 7">
    <name type="scientific">Eoetvoesiella caeni</name>
    <dbReference type="NCBI Taxonomy" id="645616"/>
    <lineage>
        <taxon>Bacteria</taxon>
        <taxon>Pseudomonadati</taxon>
        <taxon>Pseudomonadota</taxon>
        <taxon>Betaproteobacteria</taxon>
        <taxon>Burkholderiales</taxon>
        <taxon>Alcaligenaceae</taxon>
        <taxon>Eoetvoesiella</taxon>
    </lineage>
</organism>
<dbReference type="GO" id="GO:0016491">
    <property type="term" value="F:oxidoreductase activity"/>
    <property type="evidence" value="ECO:0007669"/>
    <property type="project" value="InterPro"/>
</dbReference>
<dbReference type="Gene3D" id="3.10.20.30">
    <property type="match status" value="1"/>
</dbReference>
<feature type="domain" description="2Fe-2S ferredoxin-type" evidence="4">
    <location>
        <begin position="3"/>
        <end position="93"/>
    </location>
</feature>
<dbReference type="PROSITE" id="PS51085">
    <property type="entry name" value="2FE2S_FER_2"/>
    <property type="match status" value="1"/>
</dbReference>
<dbReference type="InterPro" id="IPR012675">
    <property type="entry name" value="Beta-grasp_dom_sf"/>
</dbReference>
<dbReference type="InterPro" id="IPR001433">
    <property type="entry name" value="OxRdtase_FAD/NAD-bd"/>
</dbReference>
<dbReference type="InterPro" id="IPR017927">
    <property type="entry name" value="FAD-bd_FR_type"/>
</dbReference>
<dbReference type="Gene3D" id="3.40.50.80">
    <property type="entry name" value="Nucleotide-binding domain of ferredoxin-NADP reductase (FNR) module"/>
    <property type="match status" value="1"/>
</dbReference>
<keyword evidence="2" id="KW-0479">Metal-binding</keyword>
<keyword evidence="7" id="KW-1185">Reference proteome</keyword>
<proteinExistence type="predicted"/>
<sequence length="350" mass="38534">MSYTVTLQPSGRQFSCTSQQAILGAGLNAGAGLPFSCRSGVCRSCRGRVATGQVDLGNVHPAYLSEEERAQGYAHLCQAKPLSDCTIEIDEYDTSLSHPIQQLPSRVLSITRMAPDVIALTLGLPPNEPLRFHAGQYLDIVFDDALRRSYSIANAPAADGVRQVELHLRHMPGGAFTDKAFSTLKVREMLRIEAPLGQFFLDQKSDKPVVLLASGTGFAPIKAMVEYGIAQKSKRPMHIYWGGRTRADLYLHELALQWARDHAYIRYTPVLSNATADCCWDGRDGFVHRAVMQDYPDLTDHQVYACGAPIVVESARRDFIGACHLPDHEFRADAFVSEADKASPALDIKD</sequence>
<dbReference type="EMBL" id="QNRQ01000007">
    <property type="protein sequence ID" value="RBP38300.1"/>
    <property type="molecule type" value="Genomic_DNA"/>
</dbReference>
<evidence type="ECO:0000256" key="3">
    <source>
        <dbReference type="ARBA" id="ARBA00034078"/>
    </source>
</evidence>
<dbReference type="Pfam" id="PF00970">
    <property type="entry name" value="FAD_binding_6"/>
    <property type="match status" value="1"/>
</dbReference>
<accession>A0A366H928</accession>
<dbReference type="SUPFAM" id="SSF63380">
    <property type="entry name" value="Riboflavin synthase domain-like"/>
    <property type="match status" value="1"/>
</dbReference>
<evidence type="ECO:0000313" key="7">
    <source>
        <dbReference type="Proteomes" id="UP000253628"/>
    </source>
</evidence>
<dbReference type="Proteomes" id="UP000253628">
    <property type="component" value="Unassembled WGS sequence"/>
</dbReference>
<dbReference type="PRINTS" id="PR00371">
    <property type="entry name" value="FPNCR"/>
</dbReference>
<gene>
    <name evidence="6" type="ORF">DFR37_10764</name>
</gene>
<dbReference type="OrthoDB" id="9806195at2"/>
<keyword evidence="2" id="KW-0408">Iron</keyword>
<comment type="cofactor">
    <cofactor evidence="1">
        <name>FAD</name>
        <dbReference type="ChEBI" id="CHEBI:57692"/>
    </cofactor>
</comment>
<keyword evidence="2" id="KW-0001">2Fe-2S</keyword>
<dbReference type="PANTHER" id="PTHR47354">
    <property type="entry name" value="NADH OXIDOREDUCTASE HCR"/>
    <property type="match status" value="1"/>
</dbReference>